<dbReference type="InterPro" id="IPR036061">
    <property type="entry name" value="CheW-like_dom_sf"/>
</dbReference>
<dbReference type="PANTHER" id="PTHR43395">
    <property type="entry name" value="SENSOR HISTIDINE KINASE CHEA"/>
    <property type="match status" value="1"/>
</dbReference>
<sequence length="587" mass="63257">MQIDITQFHQVFFDEVAEHLGVIERVLLSLDPAQPQREHLDEIFRAVHSIKGASATFGFPDLARVSHVLESLLGSVREGRLALRRELVDAVLQANDLFKVLLADARQYRPSDPTAIEAVCVTLTQLATDSQSPAVPQQVDEPYGFFDDPAPAPAPAPEPAPVVQGGEPVRPVPPPATPAQSALPPIEASSIRVGVERVDHMVNLVGELVITQSMLTEAGAGLDPAVHHRLHRALEQLQRNTRDLQELVMTIRMLPVSFVFNRIPRLVRDLAARLEKQVTLEMLGEHTELDRSVIERIGDPLIHIVRNSIDHGIEPPAVRMAQGKDPSGTVRLIARQQGGSIAIEVTDDGAGLQRDRILAKAREQGLQVADDLSDDEVWQLIFLPGFTTAAEVTDVSGRGVGMDVVRRNIQEIGGHVEVVSQPGLGARFTIRLPLTLAILDGMVVAVDGNAYIVPLSAILESIQPAPGQLFTVAGALQVVAVRGEYVPVIPLGQALGGPPGPNGSSILVLVEVDGERAALGVDNLVGDQQVVVKSLETNYRKVNGLSGATIMGDGRVALIVDVVQVVRQARREARRNGKSYGSDRVEA</sequence>
<dbReference type="PRINTS" id="PR00344">
    <property type="entry name" value="BCTRLSENSOR"/>
</dbReference>
<evidence type="ECO:0000256" key="4">
    <source>
        <dbReference type="ARBA" id="ARBA00022500"/>
    </source>
</evidence>
<dbReference type="CDD" id="cd00088">
    <property type="entry name" value="HPT"/>
    <property type="match status" value="1"/>
</dbReference>
<gene>
    <name evidence="17" type="ORF">N8I74_11520</name>
</gene>
<dbReference type="InterPro" id="IPR051315">
    <property type="entry name" value="Bact_Chemotaxis_CheA"/>
</dbReference>
<dbReference type="EMBL" id="CP106753">
    <property type="protein sequence ID" value="UXY13950.1"/>
    <property type="molecule type" value="Genomic_DNA"/>
</dbReference>
<comment type="function">
    <text evidence="11">Involved in the transmission of sensory signals from the chemoreceptors to the flagellar motors. CheA is autophosphorylated; it can transfer its phosphate group to either CheB or CheY.</text>
</comment>
<keyword evidence="8" id="KW-0418">Kinase</keyword>
<dbReference type="InterPro" id="IPR002545">
    <property type="entry name" value="CheW-lke_dom"/>
</dbReference>
<organism evidence="17 18">
    <name type="scientific">Chitiniphilus purpureus</name>
    <dbReference type="NCBI Taxonomy" id="2981137"/>
    <lineage>
        <taxon>Bacteria</taxon>
        <taxon>Pseudomonadati</taxon>
        <taxon>Pseudomonadota</taxon>
        <taxon>Betaproteobacteria</taxon>
        <taxon>Neisseriales</taxon>
        <taxon>Chitinibacteraceae</taxon>
        <taxon>Chitiniphilus</taxon>
    </lineage>
</organism>
<accession>A0ABY6DHX5</accession>
<evidence type="ECO:0000259" key="15">
    <source>
        <dbReference type="PROSITE" id="PS50851"/>
    </source>
</evidence>
<dbReference type="PANTHER" id="PTHR43395:SF10">
    <property type="entry name" value="CHEMOTAXIS PROTEIN CHEA"/>
    <property type="match status" value="1"/>
</dbReference>
<dbReference type="InterPro" id="IPR008207">
    <property type="entry name" value="Sig_transdc_His_kin_Hpt_dom"/>
</dbReference>
<dbReference type="SUPFAM" id="SSF55874">
    <property type="entry name" value="ATPase domain of HSP90 chaperone/DNA topoisomerase II/histidine kinase"/>
    <property type="match status" value="1"/>
</dbReference>
<dbReference type="SMART" id="SM00387">
    <property type="entry name" value="HATPase_c"/>
    <property type="match status" value="1"/>
</dbReference>
<dbReference type="PROSITE" id="PS50894">
    <property type="entry name" value="HPT"/>
    <property type="match status" value="1"/>
</dbReference>
<evidence type="ECO:0000259" key="14">
    <source>
        <dbReference type="PROSITE" id="PS50109"/>
    </source>
</evidence>
<dbReference type="SUPFAM" id="SSF47384">
    <property type="entry name" value="Homodimeric domain of signal transducing histidine kinase"/>
    <property type="match status" value="1"/>
</dbReference>
<dbReference type="PROSITE" id="PS50109">
    <property type="entry name" value="HIS_KIN"/>
    <property type="match status" value="1"/>
</dbReference>
<dbReference type="Pfam" id="PF02518">
    <property type="entry name" value="HATPase_c"/>
    <property type="match status" value="1"/>
</dbReference>
<feature type="modified residue" description="Phosphohistidine" evidence="12">
    <location>
        <position position="48"/>
    </location>
</feature>
<dbReference type="InterPro" id="IPR004358">
    <property type="entry name" value="Sig_transdc_His_kin-like_C"/>
</dbReference>
<keyword evidence="5 12" id="KW-0597">Phosphoprotein</keyword>
<dbReference type="InterPro" id="IPR003594">
    <property type="entry name" value="HATPase_dom"/>
</dbReference>
<dbReference type="Pfam" id="PF01627">
    <property type="entry name" value="Hpt"/>
    <property type="match status" value="1"/>
</dbReference>
<comment type="catalytic activity">
    <reaction evidence="1">
        <text>ATP + protein L-histidine = ADP + protein N-phospho-L-histidine.</text>
        <dbReference type="EC" id="2.7.13.3"/>
    </reaction>
</comment>
<dbReference type="InterPro" id="IPR036890">
    <property type="entry name" value="HATPase_C_sf"/>
</dbReference>
<dbReference type="SMART" id="SM01231">
    <property type="entry name" value="H-kinase_dim"/>
    <property type="match status" value="1"/>
</dbReference>
<dbReference type="PROSITE" id="PS50851">
    <property type="entry name" value="CHEW"/>
    <property type="match status" value="1"/>
</dbReference>
<dbReference type="SMART" id="SM00073">
    <property type="entry name" value="HPT"/>
    <property type="match status" value="1"/>
</dbReference>
<keyword evidence="4" id="KW-0145">Chemotaxis</keyword>
<dbReference type="EC" id="2.7.13.3" evidence="2"/>
<feature type="region of interest" description="Disordered" evidence="13">
    <location>
        <begin position="147"/>
        <end position="183"/>
    </location>
</feature>
<dbReference type="SUPFAM" id="SSF50341">
    <property type="entry name" value="CheW-like"/>
    <property type="match status" value="1"/>
</dbReference>
<dbReference type="Pfam" id="PF01584">
    <property type="entry name" value="CheW"/>
    <property type="match status" value="1"/>
</dbReference>
<feature type="domain" description="CheW-like" evidence="15">
    <location>
        <begin position="438"/>
        <end position="571"/>
    </location>
</feature>
<evidence type="ECO:0000256" key="2">
    <source>
        <dbReference type="ARBA" id="ARBA00012438"/>
    </source>
</evidence>
<dbReference type="Gene3D" id="3.30.565.10">
    <property type="entry name" value="Histidine kinase-like ATPase, C-terminal domain"/>
    <property type="match status" value="1"/>
</dbReference>
<dbReference type="InterPro" id="IPR005467">
    <property type="entry name" value="His_kinase_dom"/>
</dbReference>
<evidence type="ECO:0000313" key="18">
    <source>
        <dbReference type="Proteomes" id="UP001061302"/>
    </source>
</evidence>
<evidence type="ECO:0000256" key="10">
    <source>
        <dbReference type="ARBA" id="ARBA00023012"/>
    </source>
</evidence>
<name>A0ABY6DHX5_9NEIS</name>
<evidence type="ECO:0000256" key="1">
    <source>
        <dbReference type="ARBA" id="ARBA00000085"/>
    </source>
</evidence>
<dbReference type="RefSeq" id="WP_263123248.1">
    <property type="nucleotide sequence ID" value="NZ_CP106753.1"/>
</dbReference>
<dbReference type="InterPro" id="IPR036097">
    <property type="entry name" value="HisK_dim/P_sf"/>
</dbReference>
<keyword evidence="7" id="KW-0547">Nucleotide-binding</keyword>
<dbReference type="SMART" id="SM00260">
    <property type="entry name" value="CheW"/>
    <property type="match status" value="1"/>
</dbReference>
<evidence type="ECO:0000313" key="17">
    <source>
        <dbReference type="EMBL" id="UXY13950.1"/>
    </source>
</evidence>
<evidence type="ECO:0000256" key="9">
    <source>
        <dbReference type="ARBA" id="ARBA00022840"/>
    </source>
</evidence>
<keyword evidence="6" id="KW-0808">Transferase</keyword>
<keyword evidence="10" id="KW-0902">Two-component regulatory system</keyword>
<proteinExistence type="predicted"/>
<dbReference type="InterPro" id="IPR004105">
    <property type="entry name" value="CheA-like_dim"/>
</dbReference>
<evidence type="ECO:0000256" key="6">
    <source>
        <dbReference type="ARBA" id="ARBA00022679"/>
    </source>
</evidence>
<dbReference type="CDD" id="cd00731">
    <property type="entry name" value="CheA_reg"/>
    <property type="match status" value="1"/>
</dbReference>
<evidence type="ECO:0000256" key="11">
    <source>
        <dbReference type="ARBA" id="ARBA00035100"/>
    </source>
</evidence>
<feature type="domain" description="HPt" evidence="16">
    <location>
        <begin position="1"/>
        <end position="105"/>
    </location>
</feature>
<dbReference type="Pfam" id="PF02895">
    <property type="entry name" value="H-kinase_dim"/>
    <property type="match status" value="1"/>
</dbReference>
<feature type="domain" description="Histidine kinase" evidence="14">
    <location>
        <begin position="229"/>
        <end position="436"/>
    </location>
</feature>
<reference evidence="17" key="1">
    <citation type="submission" date="2022-10" db="EMBL/GenBank/DDBJ databases">
        <title>Chitiniphilus purpureus sp. nov., a novel chitin-degrading bacterium isolated from crawfish pond sediment.</title>
        <authorList>
            <person name="Li K."/>
        </authorList>
    </citation>
    <scope>NUCLEOTIDE SEQUENCE</scope>
    <source>
        <strain evidence="17">CD1</strain>
    </source>
</reference>
<dbReference type="Gene3D" id="1.20.120.160">
    <property type="entry name" value="HPT domain"/>
    <property type="match status" value="1"/>
</dbReference>
<dbReference type="InterPro" id="IPR036641">
    <property type="entry name" value="HPT_dom_sf"/>
</dbReference>
<dbReference type="Proteomes" id="UP001061302">
    <property type="component" value="Chromosome"/>
</dbReference>
<dbReference type="SUPFAM" id="SSF47226">
    <property type="entry name" value="Histidine-containing phosphotransfer domain, HPT domain"/>
    <property type="match status" value="1"/>
</dbReference>
<evidence type="ECO:0000256" key="5">
    <source>
        <dbReference type="ARBA" id="ARBA00022553"/>
    </source>
</evidence>
<evidence type="ECO:0000256" key="3">
    <source>
        <dbReference type="ARBA" id="ARBA00021495"/>
    </source>
</evidence>
<evidence type="ECO:0000256" key="8">
    <source>
        <dbReference type="ARBA" id="ARBA00022777"/>
    </source>
</evidence>
<evidence type="ECO:0000259" key="16">
    <source>
        <dbReference type="PROSITE" id="PS50894"/>
    </source>
</evidence>
<dbReference type="Gene3D" id="1.10.287.560">
    <property type="entry name" value="Histidine kinase CheA-like, homodimeric domain"/>
    <property type="match status" value="1"/>
</dbReference>
<evidence type="ECO:0000256" key="13">
    <source>
        <dbReference type="SAM" id="MobiDB-lite"/>
    </source>
</evidence>
<dbReference type="Gene3D" id="2.30.30.40">
    <property type="entry name" value="SH3 Domains"/>
    <property type="match status" value="1"/>
</dbReference>
<evidence type="ECO:0000256" key="12">
    <source>
        <dbReference type="PROSITE-ProRule" id="PRU00110"/>
    </source>
</evidence>
<feature type="compositionally biased region" description="Pro residues" evidence="13">
    <location>
        <begin position="150"/>
        <end position="160"/>
    </location>
</feature>
<keyword evidence="18" id="KW-1185">Reference proteome</keyword>
<dbReference type="CDD" id="cd16916">
    <property type="entry name" value="HATPase_CheA-like"/>
    <property type="match status" value="1"/>
</dbReference>
<protein>
    <recommendedName>
        <fullName evidence="3">Chemotaxis protein CheA</fullName>
        <ecNumber evidence="2">2.7.13.3</ecNumber>
    </recommendedName>
</protein>
<evidence type="ECO:0000256" key="7">
    <source>
        <dbReference type="ARBA" id="ARBA00022741"/>
    </source>
</evidence>
<dbReference type="InterPro" id="IPR037006">
    <property type="entry name" value="CheA-like_homodim_sf"/>
</dbReference>
<keyword evidence="9" id="KW-0067">ATP-binding</keyword>